<proteinExistence type="predicted"/>
<dbReference type="PANTHER" id="PTHR47829:SF1">
    <property type="entry name" value="HAD FAMILY PHOSPHATASE"/>
    <property type="match status" value="1"/>
</dbReference>
<dbReference type="EMBL" id="CAESGF010000007">
    <property type="protein sequence ID" value="CAB4363772.1"/>
    <property type="molecule type" value="Genomic_DNA"/>
</dbReference>
<sequence>MSPNTGAEIAGINVPAVTDWLQRHVPGAVGPFAFDVIAGGHSNLTFALTGADGARFVLRRPPLGHVLASAHDMGREHRIISGLQRSAVPVAPALGFCDDPAVTDAPFYVMGFVDGHVVRDRATAETVLTPAGRRTASESIVDTMAAIHSVDLAAAGLAELGRHDGYIARQLKRWYGQWNQQKTRELSAIDRVHAGLSQRIPEQGAATLVHGDYRLDNCMVGDDGRVLAVLDWEICTLGDPLADLGLLQVYWTGPNDDASAWTGSATTAEGFLDRAELVTRYAAASGRDVTQLPFYVSFAYWKLACILEGVYARYLGGALGARDAAELEPFKQQVDAAAASAERVLEQIS</sequence>
<gene>
    <name evidence="3" type="ORF">UFOPK2656_01158</name>
    <name evidence="4" type="ORF">UFOPK3099_02083</name>
    <name evidence="5" type="ORF">UFOPK3267_00762</name>
    <name evidence="6" type="ORF">UFOPK3651_01466</name>
    <name evidence="7" type="ORF">UFOPK3931_02021</name>
    <name evidence="2" type="ORF">UFOPK4189_01547</name>
</gene>
<evidence type="ECO:0000259" key="1">
    <source>
        <dbReference type="Pfam" id="PF01636"/>
    </source>
</evidence>
<dbReference type="InterPro" id="IPR011009">
    <property type="entry name" value="Kinase-like_dom_sf"/>
</dbReference>
<dbReference type="EMBL" id="CAFBIY010000029">
    <property type="protein sequence ID" value="CAB4848687.1"/>
    <property type="molecule type" value="Genomic_DNA"/>
</dbReference>
<dbReference type="PANTHER" id="PTHR47829">
    <property type="entry name" value="HYDROLASE, PUTATIVE (AFU_ORTHOLOGUE AFUA_1G12880)-RELATED"/>
    <property type="match status" value="1"/>
</dbReference>
<evidence type="ECO:0000313" key="6">
    <source>
        <dbReference type="EMBL" id="CAB4930894.1"/>
    </source>
</evidence>
<feature type="domain" description="Aminoglycoside phosphotransferase" evidence="1">
    <location>
        <begin position="37"/>
        <end position="258"/>
    </location>
</feature>
<dbReference type="InterPro" id="IPR041726">
    <property type="entry name" value="ACAD10_11_N"/>
</dbReference>
<organism evidence="5">
    <name type="scientific">freshwater metagenome</name>
    <dbReference type="NCBI Taxonomy" id="449393"/>
    <lineage>
        <taxon>unclassified sequences</taxon>
        <taxon>metagenomes</taxon>
        <taxon>ecological metagenomes</taxon>
    </lineage>
</organism>
<dbReference type="CDD" id="cd05154">
    <property type="entry name" value="ACAD10_11_N-like"/>
    <property type="match status" value="1"/>
</dbReference>
<dbReference type="EMBL" id="CAFAAV010000186">
    <property type="protein sequence ID" value="CAB4830992.1"/>
    <property type="molecule type" value="Genomic_DNA"/>
</dbReference>
<dbReference type="SUPFAM" id="SSF56112">
    <property type="entry name" value="Protein kinase-like (PK-like)"/>
    <property type="match status" value="1"/>
</dbReference>
<dbReference type="Gene3D" id="3.30.200.20">
    <property type="entry name" value="Phosphorylase Kinase, domain 1"/>
    <property type="match status" value="1"/>
</dbReference>
<evidence type="ECO:0000313" key="7">
    <source>
        <dbReference type="EMBL" id="CAB4999255.1"/>
    </source>
</evidence>
<evidence type="ECO:0000313" key="3">
    <source>
        <dbReference type="EMBL" id="CAB4718668.1"/>
    </source>
</evidence>
<dbReference type="InterPro" id="IPR002575">
    <property type="entry name" value="Aminoglycoside_PTrfase"/>
</dbReference>
<evidence type="ECO:0000313" key="5">
    <source>
        <dbReference type="EMBL" id="CAB4848687.1"/>
    </source>
</evidence>
<dbReference type="EMBL" id="CAFBMT010000007">
    <property type="protein sequence ID" value="CAB4930894.1"/>
    <property type="molecule type" value="Genomic_DNA"/>
</dbReference>
<dbReference type="EMBL" id="CAFBOL010000059">
    <property type="protein sequence ID" value="CAB4999255.1"/>
    <property type="molecule type" value="Genomic_DNA"/>
</dbReference>
<name>A0A6J7BSF5_9ZZZZ</name>
<dbReference type="Gene3D" id="3.90.1200.10">
    <property type="match status" value="1"/>
</dbReference>
<dbReference type="AlphaFoldDB" id="A0A6J7BSF5"/>
<accession>A0A6J7BSF5</accession>
<protein>
    <submittedName>
        <fullName evidence="5">Unannotated protein</fullName>
    </submittedName>
</protein>
<evidence type="ECO:0000313" key="2">
    <source>
        <dbReference type="EMBL" id="CAB4363772.1"/>
    </source>
</evidence>
<dbReference type="EMBL" id="CAEZYF010000005">
    <property type="protein sequence ID" value="CAB4718668.1"/>
    <property type="molecule type" value="Genomic_DNA"/>
</dbReference>
<dbReference type="InterPro" id="IPR052898">
    <property type="entry name" value="ACAD10-like"/>
</dbReference>
<reference evidence="5" key="1">
    <citation type="submission" date="2020-05" db="EMBL/GenBank/DDBJ databases">
        <authorList>
            <person name="Chiriac C."/>
            <person name="Salcher M."/>
            <person name="Ghai R."/>
            <person name="Kavagutti S V."/>
        </authorList>
    </citation>
    <scope>NUCLEOTIDE SEQUENCE</scope>
</reference>
<dbReference type="Pfam" id="PF01636">
    <property type="entry name" value="APH"/>
    <property type="match status" value="1"/>
</dbReference>
<evidence type="ECO:0000313" key="4">
    <source>
        <dbReference type="EMBL" id="CAB4830992.1"/>
    </source>
</evidence>